<comment type="similarity">
    <text evidence="1">Belongs to the NDRG family.</text>
</comment>
<organism evidence="2 3">
    <name type="scientific">Penstemon smallii</name>
    <dbReference type="NCBI Taxonomy" id="265156"/>
    <lineage>
        <taxon>Eukaryota</taxon>
        <taxon>Viridiplantae</taxon>
        <taxon>Streptophyta</taxon>
        <taxon>Embryophyta</taxon>
        <taxon>Tracheophyta</taxon>
        <taxon>Spermatophyta</taxon>
        <taxon>Magnoliopsida</taxon>
        <taxon>eudicotyledons</taxon>
        <taxon>Gunneridae</taxon>
        <taxon>Pentapetalae</taxon>
        <taxon>asterids</taxon>
        <taxon>lamiids</taxon>
        <taxon>Lamiales</taxon>
        <taxon>Plantaginaceae</taxon>
        <taxon>Cheloneae</taxon>
        <taxon>Penstemon</taxon>
    </lineage>
</organism>
<dbReference type="AlphaFoldDB" id="A0ABD3S382"/>
<gene>
    <name evidence="2" type="ORF">ACJIZ3_004869</name>
</gene>
<comment type="caution">
    <text evidence="2">The sequence shown here is derived from an EMBL/GenBank/DDBJ whole genome shotgun (WGS) entry which is preliminary data.</text>
</comment>
<proteinExistence type="inferred from homology"/>
<dbReference type="EMBL" id="JBJXBP010000007">
    <property type="protein sequence ID" value="KAL3818964.1"/>
    <property type="molecule type" value="Genomic_DNA"/>
</dbReference>
<dbReference type="PANTHER" id="PTHR11034">
    <property type="entry name" value="N-MYC DOWNSTREAM REGULATED"/>
    <property type="match status" value="1"/>
</dbReference>
<dbReference type="InterPro" id="IPR029058">
    <property type="entry name" value="AB_hydrolase_fold"/>
</dbReference>
<dbReference type="InterPro" id="IPR004142">
    <property type="entry name" value="NDRG"/>
</dbReference>
<protein>
    <submittedName>
        <fullName evidence="2">Uncharacterized protein</fullName>
    </submittedName>
</protein>
<sequence length="116" mass="12336">MADSSDSVSVDMESIPLAGKEHVVKTAHGSVSVAVFGDQDKPALITYPDLALNHISCFQGLLFCPEAFSLLVHNFCIYHISPPGHELGAAVAASDELSLCVDDLADQVSEILDYFG</sequence>
<dbReference type="Pfam" id="PF03096">
    <property type="entry name" value="Ndr"/>
    <property type="match status" value="1"/>
</dbReference>
<keyword evidence="3" id="KW-1185">Reference proteome</keyword>
<name>A0ABD3S382_9LAMI</name>
<reference evidence="2 3" key="1">
    <citation type="submission" date="2024-12" db="EMBL/GenBank/DDBJ databases">
        <title>The unique morphological basis and parallel evolutionary history of personate flowers in Penstemon.</title>
        <authorList>
            <person name="Depatie T.H."/>
            <person name="Wessinger C.A."/>
        </authorList>
    </citation>
    <scope>NUCLEOTIDE SEQUENCE [LARGE SCALE GENOMIC DNA]</scope>
    <source>
        <strain evidence="2">WTNN_2</strain>
        <tissue evidence="2">Leaf</tissue>
    </source>
</reference>
<dbReference type="Proteomes" id="UP001634393">
    <property type="component" value="Unassembled WGS sequence"/>
</dbReference>
<accession>A0ABD3S382</accession>
<evidence type="ECO:0000313" key="2">
    <source>
        <dbReference type="EMBL" id="KAL3818964.1"/>
    </source>
</evidence>
<dbReference type="Gene3D" id="3.40.50.1820">
    <property type="entry name" value="alpha/beta hydrolase"/>
    <property type="match status" value="1"/>
</dbReference>
<evidence type="ECO:0000256" key="1">
    <source>
        <dbReference type="ARBA" id="ARBA00005598"/>
    </source>
</evidence>
<evidence type="ECO:0000313" key="3">
    <source>
        <dbReference type="Proteomes" id="UP001634393"/>
    </source>
</evidence>